<dbReference type="InterPro" id="IPR051161">
    <property type="entry name" value="Mannose-6P_isomerase_type2"/>
</dbReference>
<dbReference type="SUPFAM" id="SSF159283">
    <property type="entry name" value="Guanosine diphospho-D-mannose pyrophosphorylase/mannose-6-phosphate isomerase linker domain"/>
    <property type="match status" value="1"/>
</dbReference>
<gene>
    <name evidence="3" type="ORF">UT40_C0023G0030</name>
</gene>
<feature type="domain" description="Nucleotidyl transferase" evidence="1">
    <location>
        <begin position="2"/>
        <end position="284"/>
    </location>
</feature>
<evidence type="ECO:0000259" key="2">
    <source>
        <dbReference type="Pfam" id="PF22640"/>
    </source>
</evidence>
<protein>
    <submittedName>
        <fullName evidence="3">Mannose-1-phosphate guanylyltransferase</fullName>
    </submittedName>
</protein>
<dbReference type="PANTHER" id="PTHR46390">
    <property type="entry name" value="MANNOSE-1-PHOSPHATE GUANYLYLTRANSFERASE"/>
    <property type="match status" value="1"/>
</dbReference>
<dbReference type="EMBL" id="LBWQ01000023">
    <property type="protein sequence ID" value="KKR13164.1"/>
    <property type="molecule type" value="Genomic_DNA"/>
</dbReference>
<dbReference type="AlphaFoldDB" id="A0A0G0NAK0"/>
<accession>A0A0G0NAK0</accession>
<keyword evidence="3" id="KW-0548">Nucleotidyltransferase</keyword>
<dbReference type="InterPro" id="IPR005835">
    <property type="entry name" value="NTP_transferase_dom"/>
</dbReference>
<dbReference type="Pfam" id="PF22640">
    <property type="entry name" value="ManC_GMP_beta-helix"/>
    <property type="match status" value="1"/>
</dbReference>
<dbReference type="SUPFAM" id="SSF53448">
    <property type="entry name" value="Nucleotide-diphospho-sugar transferases"/>
    <property type="match status" value="1"/>
</dbReference>
<comment type="caution">
    <text evidence="3">The sequence shown here is derived from an EMBL/GenBank/DDBJ whole genome shotgun (WGS) entry which is preliminary data.</text>
</comment>
<dbReference type="InterPro" id="IPR029044">
    <property type="entry name" value="Nucleotide-diphossugar_trans"/>
</dbReference>
<feature type="domain" description="MannoseP isomerase/GMP-like beta-helix" evidence="2">
    <location>
        <begin position="302"/>
        <end position="352"/>
    </location>
</feature>
<dbReference type="GO" id="GO:0009298">
    <property type="term" value="P:GDP-mannose biosynthetic process"/>
    <property type="evidence" value="ECO:0007669"/>
    <property type="project" value="TreeGrafter"/>
</dbReference>
<name>A0A0G0NAK0_9BACT</name>
<evidence type="ECO:0000259" key="1">
    <source>
        <dbReference type="Pfam" id="PF00483"/>
    </source>
</evidence>
<dbReference type="GO" id="GO:0004475">
    <property type="term" value="F:mannose-1-phosphate guanylyltransferase (GTP) activity"/>
    <property type="evidence" value="ECO:0007669"/>
    <property type="project" value="TreeGrafter"/>
</dbReference>
<organism evidence="3 4">
    <name type="scientific">Candidatus Woesebacteria bacterium GW2011_GWA1_39_21b</name>
    <dbReference type="NCBI Taxonomy" id="1618551"/>
    <lineage>
        <taxon>Bacteria</taxon>
        <taxon>Candidatus Woeseibacteriota</taxon>
    </lineage>
</organism>
<dbReference type="InterPro" id="IPR054566">
    <property type="entry name" value="ManC/GMP-like_b-helix"/>
</dbReference>
<sequence>MKVVIFCGGFGTRMWPTSTKSYPKQFRYIVKGKSFFQRTLERYTKAFDVKDILISTEAKYKQLVMDQGPEIPPENIILEPERKDSLGAVGLVAAIVEKRFPKEVMFFSWSDHFIGKVQIFLNTAKAAMEYTARTGTSVSLNEKPTYPTIHNGWVEFGEKVGEESGFPVYKIVRHIEKPDEATANDLFKKDNYLIHTGYATWRSDLMLSYYKEYSPATYEGLVKIMDAWGTEKYEEVLKTEYAKFEKVSVEYGLFEKLPIDLRLTMATETEWEDAGTWELFYKAMIEPNEENVIEGEVKTKFIDSSGVLIIGEGEKMIAIVGLKNVVVVDTHGALLVCNMSDTAKVKDLFKKLEEENPEFID</sequence>
<dbReference type="Proteomes" id="UP000034690">
    <property type="component" value="Unassembled WGS sequence"/>
</dbReference>
<keyword evidence="3" id="KW-0808">Transferase</keyword>
<evidence type="ECO:0000313" key="3">
    <source>
        <dbReference type="EMBL" id="KKR13164.1"/>
    </source>
</evidence>
<reference evidence="3 4" key="1">
    <citation type="journal article" date="2015" name="Nature">
        <title>rRNA introns, odd ribosomes, and small enigmatic genomes across a large radiation of phyla.</title>
        <authorList>
            <person name="Brown C.T."/>
            <person name="Hug L.A."/>
            <person name="Thomas B.C."/>
            <person name="Sharon I."/>
            <person name="Castelle C.J."/>
            <person name="Singh A."/>
            <person name="Wilkins M.J."/>
            <person name="Williams K.H."/>
            <person name="Banfield J.F."/>
        </authorList>
    </citation>
    <scope>NUCLEOTIDE SEQUENCE [LARGE SCALE GENOMIC DNA]</scope>
</reference>
<evidence type="ECO:0000313" key="4">
    <source>
        <dbReference type="Proteomes" id="UP000034690"/>
    </source>
</evidence>
<dbReference type="PANTHER" id="PTHR46390:SF1">
    <property type="entry name" value="MANNOSE-1-PHOSPHATE GUANYLYLTRANSFERASE"/>
    <property type="match status" value="1"/>
</dbReference>
<dbReference type="Gene3D" id="3.90.550.10">
    <property type="entry name" value="Spore Coat Polysaccharide Biosynthesis Protein SpsA, Chain A"/>
    <property type="match status" value="1"/>
</dbReference>
<proteinExistence type="predicted"/>
<dbReference type="Pfam" id="PF00483">
    <property type="entry name" value="NTP_transferase"/>
    <property type="match status" value="1"/>
</dbReference>